<dbReference type="PANTHER" id="PTHR22881:SF27">
    <property type="entry name" value="BROMODOMAIN CONTAINING 7_9"/>
    <property type="match status" value="1"/>
</dbReference>
<dbReference type="SUPFAM" id="SSF47370">
    <property type="entry name" value="Bromodomain"/>
    <property type="match status" value="1"/>
</dbReference>
<dbReference type="SMART" id="SM00297">
    <property type="entry name" value="BROMO"/>
    <property type="match status" value="1"/>
</dbReference>
<evidence type="ECO:0000256" key="7">
    <source>
        <dbReference type="SAM" id="MobiDB-lite"/>
    </source>
</evidence>
<protein>
    <recommendedName>
        <fullName evidence="8">Bromo domain-containing protein</fullName>
    </recommendedName>
</protein>
<comment type="subcellular location">
    <subcellularLocation>
        <location evidence="1">Nucleus</location>
    </subcellularLocation>
</comment>
<evidence type="ECO:0000256" key="1">
    <source>
        <dbReference type="ARBA" id="ARBA00004123"/>
    </source>
</evidence>
<feature type="region of interest" description="Disordered" evidence="7">
    <location>
        <begin position="605"/>
        <end position="625"/>
    </location>
</feature>
<dbReference type="PANTHER" id="PTHR22881">
    <property type="entry name" value="BROMODOMAIN CONTAINING PROTEIN"/>
    <property type="match status" value="1"/>
</dbReference>
<reference evidence="9" key="2">
    <citation type="submission" date="2020-11" db="EMBL/GenBank/DDBJ databases">
        <authorList>
            <person name="McCartney M.A."/>
            <person name="Auch B."/>
            <person name="Kono T."/>
            <person name="Mallez S."/>
            <person name="Becker A."/>
            <person name="Gohl D.M."/>
            <person name="Silverstein K.A.T."/>
            <person name="Koren S."/>
            <person name="Bechman K.B."/>
            <person name="Herman A."/>
            <person name="Abrahante J.E."/>
            <person name="Garbe J."/>
        </authorList>
    </citation>
    <scope>NUCLEOTIDE SEQUENCE</scope>
    <source>
        <strain evidence="9">Duluth1</strain>
        <tissue evidence="9">Whole animal</tissue>
    </source>
</reference>
<feature type="compositionally biased region" description="Basic and acidic residues" evidence="7">
    <location>
        <begin position="101"/>
        <end position="110"/>
    </location>
</feature>
<comment type="caution">
    <text evidence="9">The sequence shown here is derived from an EMBL/GenBank/DDBJ whole genome shotgun (WGS) entry which is preliminary data.</text>
</comment>
<dbReference type="InterPro" id="IPR021900">
    <property type="entry name" value="DUF3512"/>
</dbReference>
<name>A0A9D4EEH4_DREPO</name>
<keyword evidence="2" id="KW-0805">Transcription regulation</keyword>
<reference evidence="9" key="1">
    <citation type="journal article" date="2019" name="bioRxiv">
        <title>The Genome of the Zebra Mussel, Dreissena polymorpha: A Resource for Invasive Species Research.</title>
        <authorList>
            <person name="McCartney M.A."/>
            <person name="Auch B."/>
            <person name="Kono T."/>
            <person name="Mallez S."/>
            <person name="Zhang Y."/>
            <person name="Obille A."/>
            <person name="Becker A."/>
            <person name="Abrahante J.E."/>
            <person name="Garbe J."/>
            <person name="Badalamenti J.P."/>
            <person name="Herman A."/>
            <person name="Mangelson H."/>
            <person name="Liachko I."/>
            <person name="Sullivan S."/>
            <person name="Sone E.D."/>
            <person name="Koren S."/>
            <person name="Silverstein K.A.T."/>
            <person name="Beckman K.B."/>
            <person name="Gohl D.M."/>
        </authorList>
    </citation>
    <scope>NUCLEOTIDE SEQUENCE</scope>
    <source>
        <strain evidence="9">Duluth1</strain>
        <tissue evidence="9">Whole animal</tissue>
    </source>
</reference>
<evidence type="ECO:0000256" key="2">
    <source>
        <dbReference type="ARBA" id="ARBA00023015"/>
    </source>
</evidence>
<keyword evidence="5" id="KW-0539">Nucleus</keyword>
<keyword evidence="10" id="KW-1185">Reference proteome</keyword>
<feature type="compositionally biased region" description="Acidic residues" evidence="7">
    <location>
        <begin position="80"/>
        <end position="100"/>
    </location>
</feature>
<dbReference type="OrthoDB" id="21648at2759"/>
<dbReference type="InterPro" id="IPR036427">
    <property type="entry name" value="Bromodomain-like_sf"/>
</dbReference>
<evidence type="ECO:0000313" key="9">
    <source>
        <dbReference type="EMBL" id="KAH3776657.1"/>
    </source>
</evidence>
<sequence>MGKKNKSKKHKSKSYEDDYENEGEEREKESLKIVLKVGGGGEQSDVSYHEERKHKHKKKKKKRDRDRQRHEDTPVSKETNDDEEEVEYPVSQEEDIDEERLEPPRKRALLELDEESNSSQDHQPRRTTRRVTEVRDDGKGVLRECLLYIQKHLQRKDVNGFFAAPVNDTIAPGYSNIIKEPMDFSTMLLKIENDTYDSIMDYKTDYVLMCNNAMTYNRPETIYYKEAKRLLQSGMKMLSKEKLLSMRRSLGFMSSITMEELGLMQEDTTDAVVEELNAKEKEYEITVKNRDNISRFEAFPDNMTADQILAQAQAAAADARDMLHGKQTKTQLSFLRKRDDGTTSLTVLNTDNDGFVGENERIISLGALTGKLTTGTGSIAGFKEDKRNRASQINYLTYGPFSSHAPMYDSSFANISKEESDLLLSTYGDETGMQYAQSVMKFVEDAEDDCTKIVDSLLDVLTKGQHSATMKQIHEKRKQDEKQKAALKKTMMFSQNDPEEADFSTANTTADGGEGKPDVQQRLDRTADLLRELHQAQHERLSQRPPPHLTNTLGPGDTEKHLADNVTSELTSLAKEAYPRDVTSLRGIRKALGISVESVIGTDESQPIEIEDGDSFSQSNVSLQNDQDNSQLEAAYSYDNNDGHQNFIDNELLMETDGTVIDNL</sequence>
<organism evidence="9 10">
    <name type="scientific">Dreissena polymorpha</name>
    <name type="common">Zebra mussel</name>
    <name type="synonym">Mytilus polymorpha</name>
    <dbReference type="NCBI Taxonomy" id="45954"/>
    <lineage>
        <taxon>Eukaryota</taxon>
        <taxon>Metazoa</taxon>
        <taxon>Spiralia</taxon>
        <taxon>Lophotrochozoa</taxon>
        <taxon>Mollusca</taxon>
        <taxon>Bivalvia</taxon>
        <taxon>Autobranchia</taxon>
        <taxon>Heteroconchia</taxon>
        <taxon>Euheterodonta</taxon>
        <taxon>Imparidentia</taxon>
        <taxon>Neoheterodontei</taxon>
        <taxon>Myida</taxon>
        <taxon>Dreissenoidea</taxon>
        <taxon>Dreissenidae</taxon>
        <taxon>Dreissena</taxon>
    </lineage>
</organism>
<feature type="compositionally biased region" description="Basic residues" evidence="7">
    <location>
        <begin position="1"/>
        <end position="12"/>
    </location>
</feature>
<evidence type="ECO:0000313" key="10">
    <source>
        <dbReference type="Proteomes" id="UP000828390"/>
    </source>
</evidence>
<evidence type="ECO:0000256" key="6">
    <source>
        <dbReference type="PROSITE-ProRule" id="PRU00035"/>
    </source>
</evidence>
<feature type="compositionally biased region" description="Polar residues" evidence="7">
    <location>
        <begin position="615"/>
        <end position="625"/>
    </location>
</feature>
<dbReference type="Proteomes" id="UP000828390">
    <property type="component" value="Unassembled WGS sequence"/>
</dbReference>
<dbReference type="EMBL" id="JAIWYP010000009">
    <property type="protein sequence ID" value="KAH3776657.1"/>
    <property type="molecule type" value="Genomic_DNA"/>
</dbReference>
<feature type="compositionally biased region" description="Basic residues" evidence="7">
    <location>
        <begin position="52"/>
        <end position="64"/>
    </location>
</feature>
<evidence type="ECO:0000256" key="5">
    <source>
        <dbReference type="ARBA" id="ARBA00023242"/>
    </source>
</evidence>
<dbReference type="PRINTS" id="PR00503">
    <property type="entry name" value="BROMODOMAIN"/>
</dbReference>
<evidence type="ECO:0000256" key="4">
    <source>
        <dbReference type="ARBA" id="ARBA00023163"/>
    </source>
</evidence>
<dbReference type="GO" id="GO:0005634">
    <property type="term" value="C:nucleus"/>
    <property type="evidence" value="ECO:0007669"/>
    <property type="project" value="UniProtKB-SubCell"/>
</dbReference>
<dbReference type="GO" id="GO:0006357">
    <property type="term" value="P:regulation of transcription by RNA polymerase II"/>
    <property type="evidence" value="ECO:0007669"/>
    <property type="project" value="TreeGrafter"/>
</dbReference>
<dbReference type="Gene3D" id="1.20.920.10">
    <property type="entry name" value="Bromodomain-like"/>
    <property type="match status" value="1"/>
</dbReference>
<feature type="compositionally biased region" description="Basic and acidic residues" evidence="7">
    <location>
        <begin position="65"/>
        <end position="79"/>
    </location>
</feature>
<keyword evidence="3 6" id="KW-0103">Bromodomain</keyword>
<evidence type="ECO:0000259" key="8">
    <source>
        <dbReference type="PROSITE" id="PS50014"/>
    </source>
</evidence>
<feature type="region of interest" description="Disordered" evidence="7">
    <location>
        <begin position="496"/>
        <end position="519"/>
    </location>
</feature>
<dbReference type="InterPro" id="IPR051831">
    <property type="entry name" value="Bromodomain_contain_prot"/>
</dbReference>
<feature type="domain" description="Bromo" evidence="8">
    <location>
        <begin position="154"/>
        <end position="224"/>
    </location>
</feature>
<feature type="region of interest" description="Disordered" evidence="7">
    <location>
        <begin position="536"/>
        <end position="557"/>
    </location>
</feature>
<evidence type="ECO:0000256" key="3">
    <source>
        <dbReference type="ARBA" id="ARBA00023117"/>
    </source>
</evidence>
<dbReference type="Pfam" id="PF12024">
    <property type="entry name" value="DUF3512"/>
    <property type="match status" value="1"/>
</dbReference>
<accession>A0A9D4EEH4</accession>
<dbReference type="AlphaFoldDB" id="A0A9D4EEH4"/>
<dbReference type="PROSITE" id="PS50014">
    <property type="entry name" value="BROMODOMAIN_2"/>
    <property type="match status" value="1"/>
</dbReference>
<dbReference type="Pfam" id="PF00439">
    <property type="entry name" value="Bromodomain"/>
    <property type="match status" value="1"/>
</dbReference>
<keyword evidence="4" id="KW-0804">Transcription</keyword>
<gene>
    <name evidence="9" type="ORF">DPMN_178088</name>
</gene>
<proteinExistence type="predicted"/>
<feature type="region of interest" description="Disordered" evidence="7">
    <location>
        <begin position="1"/>
        <end position="134"/>
    </location>
</feature>
<dbReference type="InterPro" id="IPR001487">
    <property type="entry name" value="Bromodomain"/>
</dbReference>